<protein>
    <recommendedName>
        <fullName evidence="3">DNA alkylation repair protein</fullName>
    </recommendedName>
</protein>
<organism evidence="1 2">
    <name type="scientific">Muriicola marianensis</name>
    <dbReference type="NCBI Taxonomy" id="1324801"/>
    <lineage>
        <taxon>Bacteria</taxon>
        <taxon>Pseudomonadati</taxon>
        <taxon>Bacteroidota</taxon>
        <taxon>Flavobacteriia</taxon>
        <taxon>Flavobacteriales</taxon>
        <taxon>Flavobacteriaceae</taxon>
        <taxon>Muriicola</taxon>
    </lineage>
</organism>
<dbReference type="Gene3D" id="1.25.40.290">
    <property type="entry name" value="ARM repeat domains"/>
    <property type="match status" value="1"/>
</dbReference>
<dbReference type="Gene3D" id="1.20.1660.10">
    <property type="entry name" value="Hypothetical protein (EF3068)"/>
    <property type="match status" value="1"/>
</dbReference>
<dbReference type="InterPro" id="IPR016024">
    <property type="entry name" value="ARM-type_fold"/>
</dbReference>
<evidence type="ECO:0008006" key="3">
    <source>
        <dbReference type="Google" id="ProtNLM"/>
    </source>
</evidence>
<accession>A0ABQ1QU84</accession>
<dbReference type="CDD" id="cd07064">
    <property type="entry name" value="AlkD_like_1"/>
    <property type="match status" value="1"/>
</dbReference>
<evidence type="ECO:0000313" key="1">
    <source>
        <dbReference type="EMBL" id="GGD42559.1"/>
    </source>
</evidence>
<evidence type="ECO:0000313" key="2">
    <source>
        <dbReference type="Proteomes" id="UP000625780"/>
    </source>
</evidence>
<gene>
    <name evidence="1" type="ORF">GCM10011361_06910</name>
</gene>
<dbReference type="Pfam" id="PF08713">
    <property type="entry name" value="DNA_alkylation"/>
    <property type="match status" value="1"/>
</dbReference>
<name>A0ABQ1QU84_9FLAO</name>
<dbReference type="SUPFAM" id="SSF48371">
    <property type="entry name" value="ARM repeat"/>
    <property type="match status" value="1"/>
</dbReference>
<dbReference type="InterPro" id="IPR014825">
    <property type="entry name" value="DNA_alkylation"/>
</dbReference>
<reference evidence="2" key="1">
    <citation type="journal article" date="2019" name="Int. J. Syst. Evol. Microbiol.">
        <title>The Global Catalogue of Microorganisms (GCM) 10K type strain sequencing project: providing services to taxonomists for standard genome sequencing and annotation.</title>
        <authorList>
            <consortium name="The Broad Institute Genomics Platform"/>
            <consortium name="The Broad Institute Genome Sequencing Center for Infectious Disease"/>
            <person name="Wu L."/>
            <person name="Ma J."/>
        </authorList>
    </citation>
    <scope>NUCLEOTIDE SEQUENCE [LARGE SCALE GENOMIC DNA]</scope>
    <source>
        <strain evidence="2">CGMCC 1.12606</strain>
    </source>
</reference>
<dbReference type="PANTHER" id="PTHR34070">
    <property type="entry name" value="ARMADILLO-TYPE FOLD"/>
    <property type="match status" value="1"/>
</dbReference>
<dbReference type="Proteomes" id="UP000625780">
    <property type="component" value="Unassembled WGS sequence"/>
</dbReference>
<comment type="caution">
    <text evidence="1">The sequence shown here is derived from an EMBL/GenBank/DDBJ whole genome shotgun (WGS) entry which is preliminary data.</text>
</comment>
<dbReference type="RefSeq" id="WP_188369310.1">
    <property type="nucleotide sequence ID" value="NZ_BMFH01000001.1"/>
</dbReference>
<keyword evidence="2" id="KW-1185">Reference proteome</keyword>
<dbReference type="PANTHER" id="PTHR34070:SF1">
    <property type="entry name" value="DNA ALKYLATION REPAIR PROTEIN"/>
    <property type="match status" value="1"/>
</dbReference>
<dbReference type="EMBL" id="BMFH01000001">
    <property type="protein sequence ID" value="GGD42559.1"/>
    <property type="molecule type" value="Genomic_DNA"/>
</dbReference>
<proteinExistence type="predicted"/>
<sequence>MRSENVTTFLETLDRLCAEKANAEIAAGQKAYMRNQFAFYGVKTPERKEIQKVIFQKELLPSKVDLPTLIRVLWEKTERENQYIGQELARKFIRKAEAEDWELYEYMITHKSWWDTVDFIASNLVGPYFMAYPGNRDGVTEKWMTSGNIWLQRTVLLFQLKYKEDTDTEFLSKTITRLLGSREFFINKAIGWILREYSKTNPSWVKEFAARTPLEPLSAKEGLRLLK</sequence>